<dbReference type="Pfam" id="PF13649">
    <property type="entry name" value="Methyltransf_25"/>
    <property type="match status" value="1"/>
</dbReference>
<sequence>MQMSRSKSMIYDTLALYYDALVKDDQATLAWVNWIQSSLSPCRVLELACGSGEITQALAQRGYQMTALDQSESMIQQAKAKKKGDPIQYLCQDMRNLCGLGNFEAILCLCDSFNYLLEPQEVQQFFLEVHDHLSENGLFFFDTHSLDRLQEFQEEFNETGHVFDVDYQWSITSEENYIYQDFAFYKEDGTVIEEHHMQRVYDPAWLIEILELYFTIEKITTDFDQEGIQEGEKYFFVCRRK</sequence>
<dbReference type="GO" id="GO:0008168">
    <property type="term" value="F:methyltransferase activity"/>
    <property type="evidence" value="ECO:0007669"/>
    <property type="project" value="UniProtKB-KW"/>
</dbReference>
<dbReference type="Proteomes" id="UP000521313">
    <property type="component" value="Unassembled WGS sequence"/>
</dbReference>
<dbReference type="Gene3D" id="2.20.25.110">
    <property type="entry name" value="S-adenosyl-L-methionine-dependent methyltransferases"/>
    <property type="match status" value="1"/>
</dbReference>
<dbReference type="RefSeq" id="WP_342353968.1">
    <property type="nucleotide sequence ID" value="NZ_JACHHD010000016.1"/>
</dbReference>
<evidence type="ECO:0000259" key="2">
    <source>
        <dbReference type="Pfam" id="PF13649"/>
    </source>
</evidence>
<dbReference type="EMBL" id="JACHHD010000016">
    <property type="protein sequence ID" value="MBB5185497.1"/>
    <property type="molecule type" value="Genomic_DNA"/>
</dbReference>
<feature type="domain" description="Methyltransferase" evidence="2">
    <location>
        <begin position="44"/>
        <end position="137"/>
    </location>
</feature>
<keyword evidence="3" id="KW-0489">Methyltransferase</keyword>
<dbReference type="SUPFAM" id="SSF53335">
    <property type="entry name" value="S-adenosyl-L-methionine-dependent methyltransferases"/>
    <property type="match status" value="1"/>
</dbReference>
<comment type="caution">
    <text evidence="3">The sequence shown here is derived from an EMBL/GenBank/DDBJ whole genome shotgun (WGS) entry which is preliminary data.</text>
</comment>
<dbReference type="Gene3D" id="3.40.50.150">
    <property type="entry name" value="Vaccinia Virus protein VP39"/>
    <property type="match status" value="1"/>
</dbReference>
<gene>
    <name evidence="3" type="ORF">HNQ43_001554</name>
</gene>
<protein>
    <submittedName>
        <fullName evidence="3">SAM-dependent methyltransferase</fullName>
    </submittedName>
</protein>
<dbReference type="GO" id="GO:0032259">
    <property type="term" value="P:methylation"/>
    <property type="evidence" value="ECO:0007669"/>
    <property type="project" value="UniProtKB-KW"/>
</dbReference>
<dbReference type="InterPro" id="IPR029063">
    <property type="entry name" value="SAM-dependent_MTases_sf"/>
</dbReference>
<dbReference type="PANTHER" id="PTHR43861">
    <property type="entry name" value="TRANS-ACONITATE 2-METHYLTRANSFERASE-RELATED"/>
    <property type="match status" value="1"/>
</dbReference>
<dbReference type="AlphaFoldDB" id="A0A7W8FZY8"/>
<accession>A0A7W8FZY8</accession>
<reference evidence="3 4" key="1">
    <citation type="submission" date="2020-08" db="EMBL/GenBank/DDBJ databases">
        <title>Genomic Encyclopedia of Type Strains, Phase IV (KMG-IV): sequencing the most valuable type-strain genomes for metagenomic binning, comparative biology and taxonomic classification.</title>
        <authorList>
            <person name="Goeker M."/>
        </authorList>
    </citation>
    <scope>NUCLEOTIDE SEQUENCE [LARGE SCALE GENOMIC DNA]</scope>
    <source>
        <strain evidence="3 4">DSM 26963</strain>
    </source>
</reference>
<dbReference type="CDD" id="cd02440">
    <property type="entry name" value="AdoMet_MTases"/>
    <property type="match status" value="1"/>
</dbReference>
<dbReference type="InterPro" id="IPR041698">
    <property type="entry name" value="Methyltransf_25"/>
</dbReference>
<proteinExistence type="predicted"/>
<evidence type="ECO:0000256" key="1">
    <source>
        <dbReference type="ARBA" id="ARBA00022679"/>
    </source>
</evidence>
<evidence type="ECO:0000313" key="3">
    <source>
        <dbReference type="EMBL" id="MBB5185497.1"/>
    </source>
</evidence>
<organism evidence="3 4">
    <name type="scientific">Faecalicoccus acidiformans</name>
    <dbReference type="NCBI Taxonomy" id="915173"/>
    <lineage>
        <taxon>Bacteria</taxon>
        <taxon>Bacillati</taxon>
        <taxon>Bacillota</taxon>
        <taxon>Erysipelotrichia</taxon>
        <taxon>Erysipelotrichales</taxon>
        <taxon>Erysipelotrichaceae</taxon>
        <taxon>Faecalicoccus</taxon>
    </lineage>
</organism>
<evidence type="ECO:0000313" key="4">
    <source>
        <dbReference type="Proteomes" id="UP000521313"/>
    </source>
</evidence>
<keyword evidence="1 3" id="KW-0808">Transferase</keyword>
<name>A0A7W8FZY8_9FIRM</name>